<sequence>MADLDIAEIFYESGALKYRYARYLSPDGNRWIRHGQFVAYSEDGTIVSEGTYQHGVEHGPWKDFHSNGRLAALGHYDCGIEVEPWRYWSADGQPET</sequence>
<dbReference type="RefSeq" id="WP_059926525.1">
    <property type="nucleotide sequence ID" value="NZ_LPDO01000038.1"/>
</dbReference>
<dbReference type="Proteomes" id="UP000056732">
    <property type="component" value="Unassembled WGS sequence"/>
</dbReference>
<name>A0AAW3NEH5_9BURK</name>
<evidence type="ECO:0008006" key="3">
    <source>
        <dbReference type="Google" id="ProtNLM"/>
    </source>
</evidence>
<proteinExistence type="predicted"/>
<organism evidence="1 2">
    <name type="scientific">Burkholderia ubonensis</name>
    <dbReference type="NCBI Taxonomy" id="101571"/>
    <lineage>
        <taxon>Bacteria</taxon>
        <taxon>Pseudomonadati</taxon>
        <taxon>Pseudomonadota</taxon>
        <taxon>Betaproteobacteria</taxon>
        <taxon>Burkholderiales</taxon>
        <taxon>Burkholderiaceae</taxon>
        <taxon>Burkholderia</taxon>
        <taxon>Burkholderia cepacia complex</taxon>
    </lineage>
</organism>
<dbReference type="AlphaFoldDB" id="A0AAW3NEH5"/>
<comment type="caution">
    <text evidence="1">The sequence shown here is derived from an EMBL/GenBank/DDBJ whole genome shotgun (WGS) entry which is preliminary data.</text>
</comment>
<gene>
    <name evidence="1" type="ORF">WK53_26915</name>
</gene>
<reference evidence="1 2" key="1">
    <citation type="submission" date="2015-11" db="EMBL/GenBank/DDBJ databases">
        <title>Expanding the genomic diversity of Burkholderia species for the development of highly accurate diagnostics.</title>
        <authorList>
            <person name="Sahl J."/>
            <person name="Keim P."/>
            <person name="Wagner D."/>
        </authorList>
    </citation>
    <scope>NUCLEOTIDE SEQUENCE [LARGE SCALE GENOMIC DNA]</scope>
    <source>
        <strain evidence="1 2">MSMB1137WGS</strain>
    </source>
</reference>
<evidence type="ECO:0000313" key="2">
    <source>
        <dbReference type="Proteomes" id="UP000056732"/>
    </source>
</evidence>
<dbReference type="SUPFAM" id="SSF82185">
    <property type="entry name" value="Histone H3 K4-specific methyltransferase SET7/9 N-terminal domain"/>
    <property type="match status" value="1"/>
</dbReference>
<accession>A0AAW3NEH5</accession>
<dbReference type="EMBL" id="LPDO01000038">
    <property type="protein sequence ID" value="KVT58307.1"/>
    <property type="molecule type" value="Genomic_DNA"/>
</dbReference>
<dbReference type="Gene3D" id="2.20.110.10">
    <property type="entry name" value="Histone H3 K4-specific methyltransferase SET7/9 N-terminal domain"/>
    <property type="match status" value="1"/>
</dbReference>
<protein>
    <recommendedName>
        <fullName evidence="3">MORN repeat variant</fullName>
    </recommendedName>
</protein>
<dbReference type="InterPro" id="IPR011652">
    <property type="entry name" value="MORN_2"/>
</dbReference>
<evidence type="ECO:0000313" key="1">
    <source>
        <dbReference type="EMBL" id="KVT58307.1"/>
    </source>
</evidence>
<dbReference type="Pfam" id="PF07661">
    <property type="entry name" value="MORN_2"/>
    <property type="match status" value="2"/>
</dbReference>